<evidence type="ECO:0000313" key="1">
    <source>
        <dbReference type="EnsemblMetazoa" id="RPRC007298-PA"/>
    </source>
</evidence>
<evidence type="ECO:0000313" key="2">
    <source>
        <dbReference type="Proteomes" id="UP000015103"/>
    </source>
</evidence>
<dbReference type="VEuPathDB" id="VectorBase:RPRC007298"/>
<dbReference type="InterPro" id="IPR002351">
    <property type="entry name" value="Nitrophorin_domain"/>
</dbReference>
<dbReference type="HOGENOM" id="CLU_117833_0_0_1"/>
<keyword evidence="2" id="KW-1185">Reference proteome</keyword>
<dbReference type="InParanoid" id="T1HTC8"/>
<dbReference type="Gene3D" id="2.40.128.20">
    <property type="match status" value="1"/>
</dbReference>
<dbReference type="InterPro" id="IPR012674">
    <property type="entry name" value="Calycin"/>
</dbReference>
<dbReference type="EnsemblMetazoa" id="RPRC007298-RA">
    <property type="protein sequence ID" value="RPRC007298-PA"/>
    <property type="gene ID" value="RPRC007298"/>
</dbReference>
<name>T1HTC8_RHOPR</name>
<organism evidence="1 2">
    <name type="scientific">Rhodnius prolixus</name>
    <name type="common">Triatomid bug</name>
    <dbReference type="NCBI Taxonomy" id="13249"/>
    <lineage>
        <taxon>Eukaryota</taxon>
        <taxon>Metazoa</taxon>
        <taxon>Ecdysozoa</taxon>
        <taxon>Arthropoda</taxon>
        <taxon>Hexapoda</taxon>
        <taxon>Insecta</taxon>
        <taxon>Pterygota</taxon>
        <taxon>Neoptera</taxon>
        <taxon>Paraneoptera</taxon>
        <taxon>Hemiptera</taxon>
        <taxon>Heteroptera</taxon>
        <taxon>Panheteroptera</taxon>
        <taxon>Cimicomorpha</taxon>
        <taxon>Reduviidae</taxon>
        <taxon>Triatominae</taxon>
        <taxon>Rhodnius</taxon>
    </lineage>
</organism>
<reference evidence="1" key="1">
    <citation type="submission" date="2015-05" db="UniProtKB">
        <authorList>
            <consortium name="EnsemblMetazoa"/>
        </authorList>
    </citation>
    <scope>IDENTIFICATION</scope>
</reference>
<protein>
    <submittedName>
        <fullName evidence="1">Nitrophorin domain-containing protein</fullName>
    </submittedName>
</protein>
<dbReference type="Pfam" id="PF02087">
    <property type="entry name" value="Nitrophorin"/>
    <property type="match status" value="1"/>
</dbReference>
<dbReference type="EMBL" id="ACPB03012820">
    <property type="status" value="NOT_ANNOTATED_CDS"/>
    <property type="molecule type" value="Genomic_DNA"/>
</dbReference>
<dbReference type="SUPFAM" id="SSF50814">
    <property type="entry name" value="Lipocalins"/>
    <property type="match status" value="1"/>
</dbReference>
<dbReference type="AlphaFoldDB" id="T1HTC8"/>
<dbReference type="EMBL" id="ACPB03012821">
    <property type="status" value="NOT_ANNOTATED_CDS"/>
    <property type="molecule type" value="Genomic_DNA"/>
</dbReference>
<dbReference type="GO" id="GO:0070026">
    <property type="term" value="F:nitric oxide binding"/>
    <property type="evidence" value="ECO:0007669"/>
    <property type="project" value="InterPro"/>
</dbReference>
<proteinExistence type="predicted"/>
<dbReference type="Proteomes" id="UP000015103">
    <property type="component" value="Unassembled WGS sequence"/>
</dbReference>
<sequence length="179" mass="20796">MKTCVALVLLSAILRLSTAGPRPSRDRKCRNPDPKENFEPEKFFKNKWYTTHYQLTKYGLEGNTMNCIAFSSIVFSNGRIKEVFSNYQPNHCAYAYDVSYSSLDSFKDRVGKYTAQNVVVDRKGKRLEEAIHEYNITIIDTDYTRYAFVHLCGQDKEGLYFGREAFENADMLTSQRRHL</sequence>
<dbReference type="GO" id="GO:0051381">
    <property type="term" value="F:histamine binding"/>
    <property type="evidence" value="ECO:0007669"/>
    <property type="project" value="InterPro"/>
</dbReference>
<accession>T1HTC8</accession>